<dbReference type="GO" id="GO:0019305">
    <property type="term" value="P:dTDP-rhamnose biosynthetic process"/>
    <property type="evidence" value="ECO:0007669"/>
    <property type="project" value="UniProtKB-UniRule"/>
</dbReference>
<feature type="active site" description="Proton acceptor" evidence="5">
    <location>
        <position position="62"/>
    </location>
</feature>
<dbReference type="GO" id="GO:0005829">
    <property type="term" value="C:cytosol"/>
    <property type="evidence" value="ECO:0007669"/>
    <property type="project" value="TreeGrafter"/>
</dbReference>
<evidence type="ECO:0000256" key="4">
    <source>
        <dbReference type="ARBA" id="ARBA00019595"/>
    </source>
</evidence>
<dbReference type="CDD" id="cd00438">
    <property type="entry name" value="cupin_RmlC"/>
    <property type="match status" value="1"/>
</dbReference>
<dbReference type="SUPFAM" id="SSF51182">
    <property type="entry name" value="RmlC-like cupins"/>
    <property type="match status" value="1"/>
</dbReference>
<comment type="catalytic activity">
    <reaction evidence="1 7">
        <text>dTDP-4-dehydro-6-deoxy-alpha-D-glucose = dTDP-4-dehydro-beta-L-rhamnose</text>
        <dbReference type="Rhea" id="RHEA:16969"/>
        <dbReference type="ChEBI" id="CHEBI:57649"/>
        <dbReference type="ChEBI" id="CHEBI:62830"/>
        <dbReference type="EC" id="5.1.3.13"/>
    </reaction>
</comment>
<evidence type="ECO:0000256" key="6">
    <source>
        <dbReference type="PIRSR" id="PIRSR600888-3"/>
    </source>
</evidence>
<evidence type="ECO:0000256" key="2">
    <source>
        <dbReference type="ARBA" id="ARBA00001997"/>
    </source>
</evidence>
<comment type="caution">
    <text evidence="8">The sequence shown here is derived from an EMBL/GenBank/DDBJ whole genome shotgun (WGS) entry which is preliminary data.</text>
</comment>
<evidence type="ECO:0000256" key="7">
    <source>
        <dbReference type="RuleBase" id="RU364069"/>
    </source>
</evidence>
<dbReference type="GO" id="GO:0008830">
    <property type="term" value="F:dTDP-4-dehydrorhamnose 3,5-epimerase activity"/>
    <property type="evidence" value="ECO:0007669"/>
    <property type="project" value="UniProtKB-UniRule"/>
</dbReference>
<evidence type="ECO:0000256" key="1">
    <source>
        <dbReference type="ARBA" id="ARBA00001298"/>
    </source>
</evidence>
<comment type="similarity">
    <text evidence="7">Belongs to the dTDP-4-dehydrorhamnose 3,5-epimerase family.</text>
</comment>
<dbReference type="Pfam" id="PF00908">
    <property type="entry name" value="dTDP_sugar_isom"/>
    <property type="match status" value="1"/>
</dbReference>
<evidence type="ECO:0000256" key="3">
    <source>
        <dbReference type="ARBA" id="ARBA00012098"/>
    </source>
</evidence>
<protein>
    <recommendedName>
        <fullName evidence="4 7">dTDP-4-dehydrorhamnose 3,5-epimerase</fullName>
        <ecNumber evidence="3 7">5.1.3.13</ecNumber>
    </recommendedName>
    <alternativeName>
        <fullName evidence="7">Thymidine diphospho-4-keto-rhamnose 3,5-epimerase</fullName>
    </alternativeName>
</protein>
<feature type="active site" description="Proton donor" evidence="5">
    <location>
        <position position="132"/>
    </location>
</feature>
<sequence length="179" mass="19897">MRFLPTTLKDAVLIEPERREDPRGWFARTFCEDEFAAAGLKTRFVQQNASQNPKAGTLRGMHYQNAPHAEVKVVRCTRGALFDAIVDLRPDSPTRGKWEGFELTAENGRMLYVPEGFGHGYLTLQDDTEAAYLVSYPYTPGAEGGLRYDDPAFGIAWPRDIAVISDKDAAWPAFGQPAG</sequence>
<gene>
    <name evidence="8" type="ORF">HNP73_004352</name>
</gene>
<dbReference type="RefSeq" id="WP_184154990.1">
    <property type="nucleotide sequence ID" value="NZ_JACHFM010000007.1"/>
</dbReference>
<accession>A0A840SZ95</accession>
<dbReference type="PANTHER" id="PTHR21047">
    <property type="entry name" value="DTDP-6-DEOXY-D-GLUCOSE-3,5 EPIMERASE"/>
    <property type="match status" value="1"/>
</dbReference>
<dbReference type="InterPro" id="IPR011051">
    <property type="entry name" value="RmlC_Cupin_sf"/>
</dbReference>
<evidence type="ECO:0000313" key="8">
    <source>
        <dbReference type="EMBL" id="MBB5224382.1"/>
    </source>
</evidence>
<dbReference type="InterPro" id="IPR014710">
    <property type="entry name" value="RmlC-like_jellyroll"/>
</dbReference>
<comment type="pathway">
    <text evidence="7">Carbohydrate biosynthesis; dTDP-L-rhamnose biosynthesis.</text>
</comment>
<keyword evidence="7 8" id="KW-0413">Isomerase</keyword>
<dbReference type="Gene3D" id="2.60.120.10">
    <property type="entry name" value="Jelly Rolls"/>
    <property type="match status" value="1"/>
</dbReference>
<name>A0A840SZ95_9RHOB</name>
<comment type="subunit">
    <text evidence="7">Homodimer.</text>
</comment>
<dbReference type="AlphaFoldDB" id="A0A840SZ95"/>
<dbReference type="Proteomes" id="UP000549457">
    <property type="component" value="Unassembled WGS sequence"/>
</dbReference>
<dbReference type="NCBIfam" id="TIGR01221">
    <property type="entry name" value="rmlC"/>
    <property type="match status" value="1"/>
</dbReference>
<evidence type="ECO:0000256" key="5">
    <source>
        <dbReference type="PIRSR" id="PIRSR600888-1"/>
    </source>
</evidence>
<dbReference type="GO" id="GO:0000271">
    <property type="term" value="P:polysaccharide biosynthetic process"/>
    <property type="evidence" value="ECO:0007669"/>
    <property type="project" value="TreeGrafter"/>
</dbReference>
<evidence type="ECO:0000313" key="9">
    <source>
        <dbReference type="Proteomes" id="UP000549457"/>
    </source>
</evidence>
<keyword evidence="9" id="KW-1185">Reference proteome</keyword>
<reference evidence="8 9" key="1">
    <citation type="submission" date="2020-08" db="EMBL/GenBank/DDBJ databases">
        <title>Genomic Encyclopedia of Type Strains, Phase IV (KMG-IV): sequencing the most valuable type-strain genomes for metagenomic binning, comparative biology and taxonomic classification.</title>
        <authorList>
            <person name="Goeker M."/>
        </authorList>
    </citation>
    <scope>NUCLEOTIDE SEQUENCE [LARGE SCALE GENOMIC DNA]</scope>
    <source>
        <strain evidence="8 9">DSM 101730</strain>
    </source>
</reference>
<dbReference type="InterPro" id="IPR000888">
    <property type="entry name" value="RmlC-like"/>
</dbReference>
<dbReference type="UniPathway" id="UPA00124"/>
<dbReference type="EC" id="5.1.3.13" evidence="3 7"/>
<dbReference type="EMBL" id="JACHFM010000007">
    <property type="protein sequence ID" value="MBB5224382.1"/>
    <property type="molecule type" value="Genomic_DNA"/>
</dbReference>
<comment type="function">
    <text evidence="2 7">Catalyzes the epimerization of the C3' and C5'positions of dTDP-6-deoxy-D-xylo-4-hexulose, forming dTDP-6-deoxy-L-lyxo-4-hexulose.</text>
</comment>
<organism evidence="8 9">
    <name type="scientific">Amaricoccus macauensis</name>
    <dbReference type="NCBI Taxonomy" id="57001"/>
    <lineage>
        <taxon>Bacteria</taxon>
        <taxon>Pseudomonadati</taxon>
        <taxon>Pseudomonadota</taxon>
        <taxon>Alphaproteobacteria</taxon>
        <taxon>Rhodobacterales</taxon>
        <taxon>Paracoccaceae</taxon>
        <taxon>Amaricoccus</taxon>
    </lineage>
</organism>
<dbReference type="PANTHER" id="PTHR21047:SF2">
    <property type="entry name" value="THYMIDINE DIPHOSPHO-4-KETO-RHAMNOSE 3,5-EPIMERASE"/>
    <property type="match status" value="1"/>
</dbReference>
<feature type="site" description="Participates in a stacking interaction with the thymidine ring of dTDP-4-oxo-6-deoxyglucose" evidence="6">
    <location>
        <position position="138"/>
    </location>
</feature>
<proteinExistence type="inferred from homology"/>